<proteinExistence type="predicted"/>
<organism evidence="1 2">
    <name type="scientific">Penicillium hetheringtonii</name>
    <dbReference type="NCBI Taxonomy" id="911720"/>
    <lineage>
        <taxon>Eukaryota</taxon>
        <taxon>Fungi</taxon>
        <taxon>Dikarya</taxon>
        <taxon>Ascomycota</taxon>
        <taxon>Pezizomycotina</taxon>
        <taxon>Eurotiomycetes</taxon>
        <taxon>Eurotiomycetidae</taxon>
        <taxon>Eurotiales</taxon>
        <taxon>Aspergillaceae</taxon>
        <taxon>Penicillium</taxon>
    </lineage>
</organism>
<name>A0AAD6DHY5_9EURO</name>
<dbReference type="EMBL" id="JAQJAC010000006">
    <property type="protein sequence ID" value="KAJ5581343.1"/>
    <property type="molecule type" value="Genomic_DNA"/>
</dbReference>
<evidence type="ECO:0000313" key="1">
    <source>
        <dbReference type="EMBL" id="KAJ5581343.1"/>
    </source>
</evidence>
<accession>A0AAD6DHY5</accession>
<reference evidence="1 2" key="1">
    <citation type="journal article" date="2023" name="IMA Fungus">
        <title>Comparative genomic study of the Penicillium genus elucidates a diverse pangenome and 15 lateral gene transfer events.</title>
        <authorList>
            <person name="Petersen C."/>
            <person name="Sorensen T."/>
            <person name="Nielsen M.R."/>
            <person name="Sondergaard T.E."/>
            <person name="Sorensen J.L."/>
            <person name="Fitzpatrick D.A."/>
            <person name="Frisvad J.C."/>
            <person name="Nielsen K.L."/>
        </authorList>
    </citation>
    <scope>NUCLEOTIDE SEQUENCE [LARGE SCALE GENOMIC DNA]</scope>
    <source>
        <strain evidence="1 2">IBT 29057</strain>
    </source>
</reference>
<dbReference type="Proteomes" id="UP001216150">
    <property type="component" value="Unassembled WGS sequence"/>
</dbReference>
<keyword evidence="2" id="KW-1185">Reference proteome</keyword>
<protein>
    <submittedName>
        <fullName evidence="1">Uncharacterized protein</fullName>
    </submittedName>
</protein>
<comment type="caution">
    <text evidence="1">The sequence shown here is derived from an EMBL/GenBank/DDBJ whole genome shotgun (WGS) entry which is preliminary data.</text>
</comment>
<evidence type="ECO:0000313" key="2">
    <source>
        <dbReference type="Proteomes" id="UP001216150"/>
    </source>
</evidence>
<dbReference type="AlphaFoldDB" id="A0AAD6DHY5"/>
<sequence>MSKTLEEFALLEPLWDKAIQFPSDVSLEEKHRMMEWPPLEEMQANAKRFLGISLEDLLQKAVTNAESLTYAECRLVRDQFRIKRMIEMGDGWNRSQWSRKCPNLFTKRFQAQEAILTANELKAVQAVDEIFYRKQNEELEAREAERQKKPPQDMPQEWVQNIIDREGDKSWGCVFYHQKTMAGWNEFMELF</sequence>
<gene>
    <name evidence="1" type="ORF">N7450_007644</name>
</gene>